<feature type="compositionally biased region" description="Basic residues" evidence="1">
    <location>
        <begin position="120"/>
        <end position="132"/>
    </location>
</feature>
<dbReference type="RefSeq" id="WP_136850340.1">
    <property type="nucleotide sequence ID" value="NZ_SWCI01000001.1"/>
</dbReference>
<organism evidence="2 3">
    <name type="scientific">Ferrimonas sediminicola</name>
    <dbReference type="NCBI Taxonomy" id="2569538"/>
    <lineage>
        <taxon>Bacteria</taxon>
        <taxon>Pseudomonadati</taxon>
        <taxon>Pseudomonadota</taxon>
        <taxon>Gammaproteobacteria</taxon>
        <taxon>Alteromonadales</taxon>
        <taxon>Ferrimonadaceae</taxon>
        <taxon>Ferrimonas</taxon>
    </lineage>
</organism>
<evidence type="ECO:0000313" key="3">
    <source>
        <dbReference type="Proteomes" id="UP000305674"/>
    </source>
</evidence>
<comment type="caution">
    <text evidence="2">The sequence shown here is derived from an EMBL/GenBank/DDBJ whole genome shotgun (WGS) entry which is preliminary data.</text>
</comment>
<evidence type="ECO:0000313" key="2">
    <source>
        <dbReference type="EMBL" id="TKB51102.1"/>
    </source>
</evidence>
<dbReference type="InterPro" id="IPR020483">
    <property type="entry name" value="Uncharacterised_YgbA"/>
</dbReference>
<dbReference type="Pfam" id="PF11756">
    <property type="entry name" value="YgbA_NO"/>
    <property type="match status" value="1"/>
</dbReference>
<dbReference type="Proteomes" id="UP000305674">
    <property type="component" value="Unassembled WGS sequence"/>
</dbReference>
<dbReference type="EMBL" id="SWCI01000001">
    <property type="protein sequence ID" value="TKB51102.1"/>
    <property type="molecule type" value="Genomic_DNA"/>
</dbReference>
<accession>A0A4U1BIX0</accession>
<proteinExistence type="predicted"/>
<dbReference type="OrthoDB" id="5344095at2"/>
<sequence length="132" mass="15163">MKSANLTGRLAREHRTMAKMTRLYCQAQCDGRRNDAGVCPACDELLAYAEQKLDRCPYGEEKPTCGNCPIHCYKPAQRQQARGIMRYAGPRMVLRHPLAAVQHILDSRRPVPERPPMQANRRRRSRPRPLQP</sequence>
<dbReference type="AlphaFoldDB" id="A0A4U1BIX0"/>
<reference evidence="2 3" key="1">
    <citation type="submission" date="2019-04" db="EMBL/GenBank/DDBJ databases">
        <authorList>
            <person name="Hwang J.C."/>
        </authorList>
    </citation>
    <scope>NUCLEOTIDE SEQUENCE [LARGE SCALE GENOMIC DNA]</scope>
    <source>
        <strain evidence="2 3">IMCC35001</strain>
    </source>
</reference>
<gene>
    <name evidence="2" type="ORF">FCL40_00670</name>
</gene>
<dbReference type="NCBIfam" id="NF007714">
    <property type="entry name" value="PRK10410.1-2"/>
    <property type="match status" value="1"/>
</dbReference>
<name>A0A4U1BIX0_9GAMM</name>
<feature type="region of interest" description="Disordered" evidence="1">
    <location>
        <begin position="104"/>
        <end position="132"/>
    </location>
</feature>
<protein>
    <submittedName>
        <fullName evidence="2">Nitrous oxide-stimulated promoter family protein</fullName>
    </submittedName>
</protein>
<keyword evidence="3" id="KW-1185">Reference proteome</keyword>
<evidence type="ECO:0000256" key="1">
    <source>
        <dbReference type="SAM" id="MobiDB-lite"/>
    </source>
</evidence>